<proteinExistence type="predicted"/>
<gene>
    <name evidence="1" type="ORF">appser6_3160</name>
</gene>
<evidence type="ECO:0000313" key="1">
    <source>
        <dbReference type="EMBL" id="EFM92713.1"/>
    </source>
</evidence>
<protein>
    <recommendedName>
        <fullName evidence="3">Apea-like HEPN domain-containing protein</fullName>
    </recommendedName>
</protein>
<sequence length="440" mass="52378">MKVEILSLVEKSNFCDTQESILTLLTLNKNLLIKKNLIKLEDREMNDMYLQIHVGHINNKNETYISIELESKILKELSLYEDKELNNIYTLSEEIRKTIKHISSNAIINTLWDDVGRAYAIKAYTHINSIENTMRKFIAKFMIVTVGFSEFKNGMTTELKNKIDKFNEPDEYTNDLFKLDFIQINNFLFEKKRDLTLEQLDRILSKHLSKNTINSETWESIKKYYPSSNWEKYFSFLFEDIKNNKTELEKEIKETWEKLYKLRNHIAHNRYIKYEDYRKIIDHKEHIQKSISLAESKIQQQNVKLTKEQKGDIIDDLRAIKNHEKDYKNFLLQFYIENGYSISYDHKNQFLDFLAIGKMDVIAVVISNSFSLERLMYVTQNAINNGLYINQIDFIYKFDFNTLNISEWSDIEKYISKIAEEHSIIVNIFTYNGITINSIY</sequence>
<evidence type="ECO:0000313" key="2">
    <source>
        <dbReference type="Proteomes" id="UP000005341"/>
    </source>
</evidence>
<comment type="caution">
    <text evidence="1">The sequence shown here is derived from an EMBL/GenBank/DDBJ whole genome shotgun (WGS) entry which is preliminary data.</text>
</comment>
<evidence type="ECO:0008006" key="3">
    <source>
        <dbReference type="Google" id="ProtNLM"/>
    </source>
</evidence>
<organism evidence="1 2">
    <name type="scientific">Actinobacillus pleuropneumoniae serovar 6 str. Femo</name>
    <dbReference type="NCBI Taxonomy" id="754256"/>
    <lineage>
        <taxon>Bacteria</taxon>
        <taxon>Pseudomonadati</taxon>
        <taxon>Pseudomonadota</taxon>
        <taxon>Gammaproteobacteria</taxon>
        <taxon>Pasteurellales</taxon>
        <taxon>Pasteurellaceae</taxon>
        <taxon>Actinobacillus</taxon>
    </lineage>
</organism>
<dbReference type="Proteomes" id="UP000005341">
    <property type="component" value="Unassembled WGS sequence"/>
</dbReference>
<name>A0A828PNK5_ACTPL</name>
<dbReference type="AlphaFoldDB" id="A0A828PNK5"/>
<accession>A0A828PNK5</accession>
<dbReference type="EMBL" id="ADOG01000006">
    <property type="protein sequence ID" value="EFM92713.1"/>
    <property type="molecule type" value="Genomic_DNA"/>
</dbReference>
<dbReference type="RefSeq" id="WP_005606983.1">
    <property type="nucleotide sequence ID" value="NZ_ADOG01000006.1"/>
</dbReference>
<reference evidence="1 2" key="1">
    <citation type="journal article" date="2010" name="J. Bacteriol.">
        <title>Comparative genomic characterization of Actinobacillus pleuropneumoniae.</title>
        <authorList>
            <person name="Xu Z."/>
            <person name="Chen X."/>
            <person name="Li L."/>
            <person name="Li T."/>
            <person name="Wang S."/>
            <person name="Chen H."/>
            <person name="Zhou R."/>
        </authorList>
    </citation>
    <scope>NUCLEOTIDE SEQUENCE [LARGE SCALE GENOMIC DNA]</scope>
    <source>
        <strain evidence="1 2">Femo</strain>
    </source>
</reference>